<evidence type="ECO:0000313" key="4">
    <source>
        <dbReference type="EMBL" id="GGI80873.1"/>
    </source>
</evidence>
<sequence length="212" mass="22858">MRIALISAAIIANTAAGAATPIDGLYSSVFGGYTYIPNNISVTSQGLTRTDADYQSGFNAGGSIGFKSNPLRYEGQLTYLSANLNKFRVNGTEQTGVAGYSNAILAMANVYYDIPPILEPIQPFLGVGLGYAWVHAKLKSSGPGATTAYEGSNSVFAYQALGGLTYNFAENYALNLGYRYVGTERPDDLGKVFQAHLAYLEVVYRFNEVFYK</sequence>
<evidence type="ECO:0000259" key="3">
    <source>
        <dbReference type="Pfam" id="PF13505"/>
    </source>
</evidence>
<dbReference type="Proteomes" id="UP000630149">
    <property type="component" value="Unassembled WGS sequence"/>
</dbReference>
<dbReference type="RefSeq" id="WP_131775813.1">
    <property type="nucleotide sequence ID" value="NZ_BMOB01000002.1"/>
</dbReference>
<evidence type="ECO:0000256" key="1">
    <source>
        <dbReference type="ARBA" id="ARBA00022729"/>
    </source>
</evidence>
<evidence type="ECO:0000256" key="2">
    <source>
        <dbReference type="SAM" id="SignalP"/>
    </source>
</evidence>
<feature type="chain" id="PRO_5036905096" description="Outer membrane protein beta-barrel domain-containing protein" evidence="2">
    <location>
        <begin position="19"/>
        <end position="212"/>
    </location>
</feature>
<evidence type="ECO:0000313" key="5">
    <source>
        <dbReference type="Proteomes" id="UP000630149"/>
    </source>
</evidence>
<keyword evidence="1 2" id="KW-0732">Signal</keyword>
<feature type="domain" description="Outer membrane protein beta-barrel" evidence="3">
    <location>
        <begin position="8"/>
        <end position="206"/>
    </location>
</feature>
<dbReference type="SUPFAM" id="SSF56925">
    <property type="entry name" value="OMPA-like"/>
    <property type="match status" value="1"/>
</dbReference>
<dbReference type="Pfam" id="PF13505">
    <property type="entry name" value="OMP_b-brl"/>
    <property type="match status" value="1"/>
</dbReference>
<dbReference type="InterPro" id="IPR011250">
    <property type="entry name" value="OMP/PagP_B-barrel"/>
</dbReference>
<protein>
    <recommendedName>
        <fullName evidence="3">Outer membrane protein beta-barrel domain-containing protein</fullName>
    </recommendedName>
</protein>
<dbReference type="AlphaFoldDB" id="A0A917N9P3"/>
<accession>A0A917N9P3</accession>
<reference evidence="4" key="2">
    <citation type="submission" date="2020-09" db="EMBL/GenBank/DDBJ databases">
        <authorList>
            <person name="Sun Q."/>
            <person name="Ohkuma M."/>
        </authorList>
    </citation>
    <scope>NUCLEOTIDE SEQUENCE</scope>
    <source>
        <strain evidence="4">JCM 13919</strain>
    </source>
</reference>
<gene>
    <name evidence="4" type="ORF">GCM10007966_06740</name>
</gene>
<comment type="caution">
    <text evidence="4">The sequence shown here is derived from an EMBL/GenBank/DDBJ whole genome shotgun (WGS) entry which is preliminary data.</text>
</comment>
<feature type="signal peptide" evidence="2">
    <location>
        <begin position="1"/>
        <end position="18"/>
    </location>
</feature>
<reference evidence="4" key="1">
    <citation type="journal article" date="2014" name="Int. J. Syst. Evol. Microbiol.">
        <title>Complete genome sequence of Corynebacterium casei LMG S-19264T (=DSM 44701T), isolated from a smear-ripened cheese.</title>
        <authorList>
            <consortium name="US DOE Joint Genome Institute (JGI-PGF)"/>
            <person name="Walter F."/>
            <person name="Albersmeier A."/>
            <person name="Kalinowski J."/>
            <person name="Ruckert C."/>
        </authorList>
    </citation>
    <scope>NUCLEOTIDE SEQUENCE</scope>
    <source>
        <strain evidence="4">JCM 13919</strain>
    </source>
</reference>
<keyword evidence="5" id="KW-1185">Reference proteome</keyword>
<organism evidence="4 5">
    <name type="scientific">Legionella impletisoli</name>
    <dbReference type="NCBI Taxonomy" id="343510"/>
    <lineage>
        <taxon>Bacteria</taxon>
        <taxon>Pseudomonadati</taxon>
        <taxon>Pseudomonadota</taxon>
        <taxon>Gammaproteobacteria</taxon>
        <taxon>Legionellales</taxon>
        <taxon>Legionellaceae</taxon>
        <taxon>Legionella</taxon>
    </lineage>
</organism>
<dbReference type="InterPro" id="IPR027385">
    <property type="entry name" value="Beta-barrel_OMP"/>
</dbReference>
<dbReference type="Gene3D" id="2.40.160.20">
    <property type="match status" value="1"/>
</dbReference>
<dbReference type="EMBL" id="BMOB01000002">
    <property type="protein sequence ID" value="GGI80873.1"/>
    <property type="molecule type" value="Genomic_DNA"/>
</dbReference>
<name>A0A917N9P3_9GAMM</name>
<proteinExistence type="predicted"/>
<dbReference type="OrthoDB" id="5653282at2"/>